<name>W6PWD9_PENRF</name>
<dbReference type="OMA" id="IHIHVCD"/>
<sequence length="326" mass="34567">MKIYEHCIALTLSLFLATPVFGQRFINATNGINPTNGTQNGRLCTSDDIARRDVRGCTCPSTFPASPNDLVCVTPSGQCPITCNPPPPPSPVIPRAQLSQCDAGCVDANSECNGCFIWFSSLCHCLQDFQSGNQTTCIASPPIPVGPPRTNQSASWVVLSSGDLITTTDLIPGILQLSSAADVDGGFRLGQDTLNSRGIRDTGTLAINSVATRSEEQIHIHVCDHPGSAVRRILDNLPRENYNTTSSVDLSALSQPSAAMSCRVSSNAGQDINLGGDIVDWLNQYAGNTTCAQYNVGAGVVTDSNDYSWSCITTGDRAAEDLFCSD</sequence>
<reference evidence="2" key="1">
    <citation type="journal article" date="2014" name="Nat. Commun.">
        <title>Multiple recent horizontal transfers of a large genomic region in cheese making fungi.</title>
        <authorList>
            <person name="Cheeseman K."/>
            <person name="Ropars J."/>
            <person name="Renault P."/>
            <person name="Dupont J."/>
            <person name="Gouzy J."/>
            <person name="Branca A."/>
            <person name="Abraham A.L."/>
            <person name="Ceppi M."/>
            <person name="Conseiller E."/>
            <person name="Debuchy R."/>
            <person name="Malagnac F."/>
            <person name="Goarin A."/>
            <person name="Silar P."/>
            <person name="Lacoste S."/>
            <person name="Sallet E."/>
            <person name="Bensimon A."/>
            <person name="Giraud T."/>
            <person name="Brygoo Y."/>
        </authorList>
    </citation>
    <scope>NUCLEOTIDE SEQUENCE [LARGE SCALE GENOMIC DNA]</scope>
    <source>
        <strain evidence="2">FM164</strain>
    </source>
</reference>
<accession>W6PWD9</accession>
<feature type="chain" id="PRO_5004879453" evidence="1">
    <location>
        <begin position="23"/>
        <end position="326"/>
    </location>
</feature>
<organism evidence="2 3">
    <name type="scientific">Penicillium roqueforti (strain FM164)</name>
    <dbReference type="NCBI Taxonomy" id="1365484"/>
    <lineage>
        <taxon>Eukaryota</taxon>
        <taxon>Fungi</taxon>
        <taxon>Dikarya</taxon>
        <taxon>Ascomycota</taxon>
        <taxon>Pezizomycotina</taxon>
        <taxon>Eurotiomycetes</taxon>
        <taxon>Eurotiomycetidae</taxon>
        <taxon>Eurotiales</taxon>
        <taxon>Aspergillaceae</taxon>
        <taxon>Penicillium</taxon>
    </lineage>
</organism>
<keyword evidence="1" id="KW-0732">Signal</keyword>
<dbReference type="EMBL" id="HG792015">
    <property type="protein sequence ID" value="CDM28573.1"/>
    <property type="molecule type" value="Genomic_DNA"/>
</dbReference>
<protein>
    <submittedName>
        <fullName evidence="2">Genomic scaffold, ProqFM164S01</fullName>
    </submittedName>
</protein>
<keyword evidence="3" id="KW-1185">Reference proteome</keyword>
<dbReference type="AlphaFoldDB" id="W6PWD9"/>
<gene>
    <name evidence="2" type="ORF">PROQFM164_S01g002384</name>
</gene>
<proteinExistence type="predicted"/>
<dbReference type="InterPro" id="IPR036265">
    <property type="entry name" value="HIT-like_sf"/>
</dbReference>
<dbReference type="OrthoDB" id="4932058at2759"/>
<dbReference type="Proteomes" id="UP000030686">
    <property type="component" value="Unassembled WGS sequence"/>
</dbReference>
<dbReference type="Gene3D" id="3.30.428.30">
    <property type="entry name" value="HIT family - CDH-like"/>
    <property type="match status" value="1"/>
</dbReference>
<feature type="signal peptide" evidence="1">
    <location>
        <begin position="1"/>
        <end position="22"/>
    </location>
</feature>
<evidence type="ECO:0000313" key="2">
    <source>
        <dbReference type="EMBL" id="CDM28573.1"/>
    </source>
</evidence>
<evidence type="ECO:0000256" key="1">
    <source>
        <dbReference type="SAM" id="SignalP"/>
    </source>
</evidence>
<evidence type="ECO:0000313" key="3">
    <source>
        <dbReference type="Proteomes" id="UP000030686"/>
    </source>
</evidence>